<comment type="caution">
    <text evidence="6">The sequence shown here is derived from an EMBL/GenBank/DDBJ whole genome shotgun (WGS) entry which is preliminary data.</text>
</comment>
<evidence type="ECO:0000256" key="4">
    <source>
        <dbReference type="ARBA" id="ARBA00023134"/>
    </source>
</evidence>
<dbReference type="Proteomes" id="UP000664209">
    <property type="component" value="Unassembled WGS sequence"/>
</dbReference>
<accession>A0A939LNN3</accession>
<dbReference type="GO" id="GO:0043814">
    <property type="term" value="F:phospholactate guanylyltransferase activity"/>
    <property type="evidence" value="ECO:0007669"/>
    <property type="project" value="InterPro"/>
</dbReference>
<feature type="binding site" evidence="5">
    <location>
        <position position="179"/>
    </location>
    <ligand>
        <name>phosphoenolpyruvate</name>
        <dbReference type="ChEBI" id="CHEBI:58702"/>
    </ligand>
</feature>
<organism evidence="6 7">
    <name type="scientific">Actinotalea soli</name>
    <dbReference type="NCBI Taxonomy" id="2819234"/>
    <lineage>
        <taxon>Bacteria</taxon>
        <taxon>Bacillati</taxon>
        <taxon>Actinomycetota</taxon>
        <taxon>Actinomycetes</taxon>
        <taxon>Micrococcales</taxon>
        <taxon>Cellulomonadaceae</taxon>
        <taxon>Actinotalea</taxon>
    </lineage>
</organism>
<dbReference type="Gene3D" id="3.90.550.10">
    <property type="entry name" value="Spore Coat Polysaccharide Biosynthesis Protein SpsA, Chain A"/>
    <property type="match status" value="1"/>
</dbReference>
<keyword evidence="3 5" id="KW-0547">Nucleotide-binding</keyword>
<sequence length="240" mass="24353">MTVRATESAATEALEATGTADQVVTALVPLRGGPAGKSRLGVALGPDHRGRLVAHLARHVVDTLGATPGVGRVVVVTPDPEAAARDLEGTATTVEVVRQPTTVHGLNPALDHARGTLAGPSRLLVVHADLPGLTVEDVRALLGLSSPVVVATDRAGLGTNALLLAGAGRALELGFGAGSRRRHEAAAARRGLEATVVRRPGTGADLDTPADWAALPLAVRDQVEAQVPGTRSALEGPAPH</sequence>
<evidence type="ECO:0000256" key="5">
    <source>
        <dbReference type="HAMAP-Rule" id="MF_02114"/>
    </source>
</evidence>
<keyword evidence="2 5" id="KW-0548">Nucleotidyltransferase</keyword>
<dbReference type="GO" id="GO:0052645">
    <property type="term" value="P:F420-0 metabolic process"/>
    <property type="evidence" value="ECO:0007669"/>
    <property type="project" value="UniProtKB-UniRule"/>
</dbReference>
<dbReference type="AlphaFoldDB" id="A0A939LNN3"/>
<keyword evidence="4 5" id="KW-0342">GTP-binding</keyword>
<keyword evidence="7" id="KW-1185">Reference proteome</keyword>
<name>A0A939LNN3_9CELL</name>
<dbReference type="InterPro" id="IPR002835">
    <property type="entry name" value="CofC"/>
</dbReference>
<comment type="pathway">
    <text evidence="5">Cofactor biosynthesis; coenzyme F420 biosynthesis.</text>
</comment>
<evidence type="ECO:0000256" key="2">
    <source>
        <dbReference type="ARBA" id="ARBA00022695"/>
    </source>
</evidence>
<dbReference type="PANTHER" id="PTHR40392">
    <property type="entry name" value="2-PHOSPHO-L-LACTATE GUANYLYLTRANSFERASE"/>
    <property type="match status" value="1"/>
</dbReference>
<keyword evidence="1 5" id="KW-0808">Transferase</keyword>
<feature type="binding site" evidence="5">
    <location>
        <position position="176"/>
    </location>
    <ligand>
        <name>phosphoenolpyruvate</name>
        <dbReference type="ChEBI" id="CHEBI:58702"/>
    </ligand>
</feature>
<dbReference type="InterPro" id="IPR029044">
    <property type="entry name" value="Nucleotide-diphossugar_trans"/>
</dbReference>
<comment type="catalytic activity">
    <reaction evidence="5">
        <text>phosphoenolpyruvate + GTP + H(+) = enolpyruvoyl-2-diphospho-5'-guanosine + diphosphate</text>
        <dbReference type="Rhea" id="RHEA:30519"/>
        <dbReference type="ChEBI" id="CHEBI:15378"/>
        <dbReference type="ChEBI" id="CHEBI:33019"/>
        <dbReference type="ChEBI" id="CHEBI:37565"/>
        <dbReference type="ChEBI" id="CHEBI:58702"/>
        <dbReference type="ChEBI" id="CHEBI:143701"/>
        <dbReference type="EC" id="2.7.7.105"/>
    </reaction>
</comment>
<dbReference type="SUPFAM" id="SSF53448">
    <property type="entry name" value="Nucleotide-diphospho-sugar transferases"/>
    <property type="match status" value="1"/>
</dbReference>
<dbReference type="Pfam" id="PF01983">
    <property type="entry name" value="CofC"/>
    <property type="match status" value="1"/>
</dbReference>
<protein>
    <recommendedName>
        <fullName evidence="5">Phosphoenolpyruvate guanylyltransferase</fullName>
        <shortName evidence="5">PEP guanylyltransferase</shortName>
        <ecNumber evidence="5">2.7.7.105</ecNumber>
    </recommendedName>
</protein>
<dbReference type="PANTHER" id="PTHR40392:SF1">
    <property type="entry name" value="2-PHOSPHO-L-LACTATE GUANYLYLTRANSFERASE"/>
    <property type="match status" value="1"/>
</dbReference>
<dbReference type="EMBL" id="JAGEMK010000003">
    <property type="protein sequence ID" value="MBO1751797.1"/>
    <property type="molecule type" value="Genomic_DNA"/>
</dbReference>
<dbReference type="GO" id="GO:0005525">
    <property type="term" value="F:GTP binding"/>
    <property type="evidence" value="ECO:0007669"/>
    <property type="project" value="UniProtKB-KW"/>
</dbReference>
<evidence type="ECO:0000313" key="7">
    <source>
        <dbReference type="Proteomes" id="UP000664209"/>
    </source>
</evidence>
<proteinExistence type="inferred from homology"/>
<dbReference type="HAMAP" id="MF_02114">
    <property type="entry name" value="CofC"/>
    <property type="match status" value="1"/>
</dbReference>
<feature type="binding site" evidence="5">
    <location>
        <position position="159"/>
    </location>
    <ligand>
        <name>phosphoenolpyruvate</name>
        <dbReference type="ChEBI" id="CHEBI:58702"/>
    </ligand>
</feature>
<evidence type="ECO:0000313" key="6">
    <source>
        <dbReference type="EMBL" id="MBO1751797.1"/>
    </source>
</evidence>
<comment type="function">
    <text evidence="5">Guanylyltransferase that catalyzes the activation of phosphoenolpyruvate (PEP) as enolpyruvoyl-2-diphospho-5'-guanosine, via the condensation of PEP with GTP. It is involved in the biosynthesis of coenzyme F420, a hydride carrier cofactor.</text>
</comment>
<dbReference type="NCBIfam" id="TIGR03552">
    <property type="entry name" value="F420_cofC"/>
    <property type="match status" value="1"/>
</dbReference>
<reference evidence="6" key="1">
    <citation type="submission" date="2021-03" db="EMBL/GenBank/DDBJ databases">
        <title>Actinotalea soli sp. nov., isolated from soil.</title>
        <authorList>
            <person name="Ping W."/>
            <person name="Zhang J."/>
        </authorList>
    </citation>
    <scope>NUCLEOTIDE SEQUENCE</scope>
    <source>
        <strain evidence="6">BY-33</strain>
    </source>
</reference>
<evidence type="ECO:0000256" key="1">
    <source>
        <dbReference type="ARBA" id="ARBA00022679"/>
    </source>
</evidence>
<comment type="similarity">
    <text evidence="5">Belongs to the CofC family.</text>
</comment>
<dbReference type="EC" id="2.7.7.105" evidence="5"/>
<dbReference type="RefSeq" id="WP_208055461.1">
    <property type="nucleotide sequence ID" value="NZ_JAGEMK010000003.1"/>
</dbReference>
<gene>
    <name evidence="6" type="primary">cofC</name>
    <name evidence="5" type="synonym">fbiD</name>
    <name evidence="6" type="ORF">J4G33_08285</name>
</gene>
<evidence type="ECO:0000256" key="3">
    <source>
        <dbReference type="ARBA" id="ARBA00022741"/>
    </source>
</evidence>